<protein>
    <submittedName>
        <fullName evidence="2">ParB-like nuclease domain-containing protein</fullName>
    </submittedName>
</protein>
<accession>A0A2L0H4D1</accession>
<dbReference type="AlphaFoldDB" id="A0A2L0H4D1"/>
<dbReference type="EMBL" id="CP024307">
    <property type="protein sequence ID" value="AUX76287.1"/>
    <property type="molecule type" value="Genomic_DNA"/>
</dbReference>
<evidence type="ECO:0000259" key="1">
    <source>
        <dbReference type="Pfam" id="PF02195"/>
    </source>
</evidence>
<organism evidence="2 3">
    <name type="scientific">Rhizobium fredii</name>
    <name type="common">Sinorhizobium fredii</name>
    <dbReference type="NCBI Taxonomy" id="380"/>
    <lineage>
        <taxon>Bacteria</taxon>
        <taxon>Pseudomonadati</taxon>
        <taxon>Pseudomonadota</taxon>
        <taxon>Alphaproteobacteria</taxon>
        <taxon>Hyphomicrobiales</taxon>
        <taxon>Rhizobiaceae</taxon>
        <taxon>Sinorhizobium/Ensifer group</taxon>
        <taxon>Sinorhizobium</taxon>
    </lineage>
</organism>
<dbReference type="Proteomes" id="UP000239340">
    <property type="component" value="Chromosome"/>
</dbReference>
<name>A0A2L0H4D1_RHIFR</name>
<evidence type="ECO:0000313" key="3">
    <source>
        <dbReference type="Proteomes" id="UP000239340"/>
    </source>
</evidence>
<reference evidence="2 3" key="1">
    <citation type="submission" date="2017-10" db="EMBL/GenBank/DDBJ databases">
        <title>Analysis of the genome sequences of Rhizobium populations associated to common bean (phaseolus vulgaris).</title>
        <authorList>
            <person name="Bustos P."/>
            <person name="Santamaria R.I."/>
            <person name="Miranda-Sanchez F."/>
            <person name="Perez-Carrascal O."/>
            <person name="Juarez S."/>
            <person name="Lozano L."/>
            <person name="Martinez-Flores I."/>
            <person name="Vinuesa P."/>
            <person name="Martinez-Romero E."/>
            <person name="Cevallos M.A."/>
            <person name="Romero D."/>
            <person name="Davila G."/>
            <person name="Gonzalez V."/>
        </authorList>
    </citation>
    <scope>NUCLEOTIDE SEQUENCE [LARGE SCALE GENOMIC DNA]</scope>
    <source>
        <strain evidence="2 3">NXT3</strain>
    </source>
</reference>
<sequence length="211" mass="23170">MEAAMTKAISLSLIRHDPDLQMREAGVDPAVVADYAEAMDAGTELPPVILFFDGEGYWPGDGFHRIEASRKLGRETIKADVREGAKREAMLLAVGANASHGLRRTSADKRRSVLALLRDPEWSKWSDREIGKRCAVDHKTVAKVRSELTGEIPTERTYTTKHGSVAKMKVRQAEPAATGGSMVERMLSTATTEALIAECRRRGLEVSGHED</sequence>
<gene>
    <name evidence="2" type="ORF">NXT3_CH01715</name>
</gene>
<dbReference type="InterPro" id="IPR003115">
    <property type="entry name" value="ParB_N"/>
</dbReference>
<proteinExistence type="predicted"/>
<dbReference type="InterPro" id="IPR036086">
    <property type="entry name" value="ParB/Sulfiredoxin_sf"/>
</dbReference>
<dbReference type="SUPFAM" id="SSF110849">
    <property type="entry name" value="ParB/Sulfiredoxin"/>
    <property type="match status" value="1"/>
</dbReference>
<dbReference type="Pfam" id="PF02195">
    <property type="entry name" value="ParB_N"/>
    <property type="match status" value="1"/>
</dbReference>
<evidence type="ECO:0000313" key="2">
    <source>
        <dbReference type="EMBL" id="AUX76287.1"/>
    </source>
</evidence>
<feature type="domain" description="ParB-like N-terminal" evidence="1">
    <location>
        <begin position="7"/>
        <end position="97"/>
    </location>
</feature>